<comment type="caution">
    <text evidence="2">The sequence shown here is derived from an EMBL/GenBank/DDBJ whole genome shotgun (WGS) entry which is preliminary data.</text>
</comment>
<dbReference type="EMBL" id="NKYE01000006">
    <property type="protein sequence ID" value="OZM73111.1"/>
    <property type="molecule type" value="Genomic_DNA"/>
</dbReference>
<dbReference type="SMART" id="SM00418">
    <property type="entry name" value="HTH_ARSR"/>
    <property type="match status" value="1"/>
</dbReference>
<evidence type="ECO:0000313" key="2">
    <source>
        <dbReference type="EMBL" id="OZM73111.1"/>
    </source>
</evidence>
<evidence type="ECO:0000313" key="3">
    <source>
        <dbReference type="Proteomes" id="UP000242444"/>
    </source>
</evidence>
<dbReference type="InterPro" id="IPR001845">
    <property type="entry name" value="HTH_ArsR_DNA-bd_dom"/>
</dbReference>
<dbReference type="AlphaFoldDB" id="A0A263D418"/>
<dbReference type="InParanoid" id="A0A263D418"/>
<dbReference type="InterPro" id="IPR011991">
    <property type="entry name" value="ArsR-like_HTH"/>
</dbReference>
<dbReference type="InterPro" id="IPR036390">
    <property type="entry name" value="WH_DNA-bd_sf"/>
</dbReference>
<reference evidence="2 3" key="1">
    <citation type="submission" date="2017-07" db="EMBL/GenBank/DDBJ databases">
        <title>Amycolatopsis antarcticus sp. nov., isolated from the surface of an Antarcticus brown macroalga.</title>
        <authorList>
            <person name="Wang J."/>
            <person name="Leiva S."/>
            <person name="Huang J."/>
            <person name="Huang Y."/>
        </authorList>
    </citation>
    <scope>NUCLEOTIDE SEQUENCE [LARGE SCALE GENOMIC DNA]</scope>
    <source>
        <strain evidence="2 3">AU-G6</strain>
    </source>
</reference>
<dbReference type="SUPFAM" id="SSF46785">
    <property type="entry name" value="Winged helix' DNA-binding domain"/>
    <property type="match status" value="1"/>
</dbReference>
<keyword evidence="3" id="KW-1185">Reference proteome</keyword>
<feature type="domain" description="HTH arsR-type" evidence="1">
    <location>
        <begin position="11"/>
        <end position="94"/>
    </location>
</feature>
<gene>
    <name evidence="2" type="ORF">CFN78_11860</name>
</gene>
<dbReference type="RefSeq" id="WP_094862969.1">
    <property type="nucleotide sequence ID" value="NZ_NKYE01000006.1"/>
</dbReference>
<dbReference type="Gene3D" id="1.10.10.10">
    <property type="entry name" value="Winged helix-like DNA-binding domain superfamily/Winged helix DNA-binding domain"/>
    <property type="match status" value="1"/>
</dbReference>
<organism evidence="2 3">
    <name type="scientific">Amycolatopsis antarctica</name>
    <dbReference type="NCBI Taxonomy" id="1854586"/>
    <lineage>
        <taxon>Bacteria</taxon>
        <taxon>Bacillati</taxon>
        <taxon>Actinomycetota</taxon>
        <taxon>Actinomycetes</taxon>
        <taxon>Pseudonocardiales</taxon>
        <taxon>Pseudonocardiaceae</taxon>
        <taxon>Amycolatopsis</taxon>
    </lineage>
</organism>
<accession>A0A263D418</accession>
<sequence>MTDHVARLNRRTLRALAHPLRIQLLELLRADGPATASGLGERLGESSGTTSWHLRQLAEYGFVAEDTDRGNRRERWWRSVHDGHRMDAEDFLDDPDSAGALNSYLHASVQLRYAAESQFIAELDHWRESWERTVLFDDARLSLTPEETRALSEDVLRVVDRYRREPRAGDETVVAHWAAFPRRHDGERS</sequence>
<dbReference type="GO" id="GO:0003700">
    <property type="term" value="F:DNA-binding transcription factor activity"/>
    <property type="evidence" value="ECO:0007669"/>
    <property type="project" value="InterPro"/>
</dbReference>
<protein>
    <submittedName>
        <fullName evidence="2">Transcriptional regulator</fullName>
    </submittedName>
</protein>
<proteinExistence type="predicted"/>
<dbReference type="InterPro" id="IPR036388">
    <property type="entry name" value="WH-like_DNA-bd_sf"/>
</dbReference>
<dbReference type="Proteomes" id="UP000242444">
    <property type="component" value="Unassembled WGS sequence"/>
</dbReference>
<name>A0A263D418_9PSEU</name>
<evidence type="ECO:0000259" key="1">
    <source>
        <dbReference type="SMART" id="SM00418"/>
    </source>
</evidence>
<dbReference type="CDD" id="cd00090">
    <property type="entry name" value="HTH_ARSR"/>
    <property type="match status" value="1"/>
</dbReference>
<dbReference type="OrthoDB" id="7945987at2"/>
<dbReference type="Pfam" id="PF12840">
    <property type="entry name" value="HTH_20"/>
    <property type="match status" value="1"/>
</dbReference>